<comment type="similarity">
    <text evidence="1">Belongs to the sigma-70 factor family. ECF subfamily.</text>
</comment>
<dbReference type="InterPro" id="IPR036388">
    <property type="entry name" value="WH-like_DNA-bd_sf"/>
</dbReference>
<protein>
    <submittedName>
        <fullName evidence="8">RNA polymerase sigma factor</fullName>
    </submittedName>
</protein>
<evidence type="ECO:0000313" key="9">
    <source>
        <dbReference type="Proteomes" id="UP000886796"/>
    </source>
</evidence>
<dbReference type="InterPro" id="IPR013325">
    <property type="entry name" value="RNA_pol_sigma_r2"/>
</dbReference>
<dbReference type="PANTHER" id="PTHR43133:SF8">
    <property type="entry name" value="RNA POLYMERASE SIGMA FACTOR HI_1459-RELATED"/>
    <property type="match status" value="1"/>
</dbReference>
<feature type="domain" description="RNA polymerase sigma factor 70 region 4 type 2" evidence="7">
    <location>
        <begin position="100"/>
        <end position="146"/>
    </location>
</feature>
<keyword evidence="5" id="KW-0804">Transcription</keyword>
<dbReference type="Gene3D" id="1.10.10.10">
    <property type="entry name" value="Winged helix-like DNA-binding domain superfamily/Winged helix DNA-binding domain"/>
    <property type="match status" value="1"/>
</dbReference>
<dbReference type="SUPFAM" id="SSF88659">
    <property type="entry name" value="Sigma3 and sigma4 domains of RNA polymerase sigma factors"/>
    <property type="match status" value="1"/>
</dbReference>
<accession>A0A9D0Z3Y7</accession>
<dbReference type="AlphaFoldDB" id="A0A9D0Z3Y7"/>
<dbReference type="InterPro" id="IPR013249">
    <property type="entry name" value="RNA_pol_sigma70_r4_t2"/>
</dbReference>
<dbReference type="EMBL" id="DVFK01000112">
    <property type="protein sequence ID" value="HIQ68528.1"/>
    <property type="molecule type" value="Genomic_DNA"/>
</dbReference>
<dbReference type="InterPro" id="IPR039425">
    <property type="entry name" value="RNA_pol_sigma-70-like"/>
</dbReference>
<dbReference type="InterPro" id="IPR014284">
    <property type="entry name" value="RNA_pol_sigma-70_dom"/>
</dbReference>
<dbReference type="Gene3D" id="1.10.1740.10">
    <property type="match status" value="1"/>
</dbReference>
<feature type="domain" description="RNA polymerase sigma-70 region 2" evidence="6">
    <location>
        <begin position="5"/>
        <end position="71"/>
    </location>
</feature>
<dbReference type="InterPro" id="IPR013324">
    <property type="entry name" value="RNA_pol_sigma_r3/r4-like"/>
</dbReference>
<dbReference type="NCBIfam" id="TIGR02937">
    <property type="entry name" value="sigma70-ECF"/>
    <property type="match status" value="1"/>
</dbReference>
<keyword evidence="4" id="KW-0238">DNA-binding</keyword>
<evidence type="ECO:0000256" key="5">
    <source>
        <dbReference type="ARBA" id="ARBA00023163"/>
    </source>
</evidence>
<organism evidence="8 9">
    <name type="scientific">Candidatus Faecousia excrementigallinarum</name>
    <dbReference type="NCBI Taxonomy" id="2840806"/>
    <lineage>
        <taxon>Bacteria</taxon>
        <taxon>Bacillati</taxon>
        <taxon>Bacillota</taxon>
        <taxon>Clostridia</taxon>
        <taxon>Eubacteriales</taxon>
        <taxon>Oscillospiraceae</taxon>
        <taxon>Faecousia</taxon>
    </lineage>
</organism>
<evidence type="ECO:0000259" key="7">
    <source>
        <dbReference type="Pfam" id="PF08281"/>
    </source>
</evidence>
<dbReference type="InterPro" id="IPR007627">
    <property type="entry name" value="RNA_pol_sigma70_r2"/>
</dbReference>
<evidence type="ECO:0000256" key="3">
    <source>
        <dbReference type="ARBA" id="ARBA00023082"/>
    </source>
</evidence>
<dbReference type="CDD" id="cd06171">
    <property type="entry name" value="Sigma70_r4"/>
    <property type="match status" value="1"/>
</dbReference>
<reference evidence="8" key="1">
    <citation type="submission" date="2020-10" db="EMBL/GenBank/DDBJ databases">
        <authorList>
            <person name="Gilroy R."/>
        </authorList>
    </citation>
    <scope>NUCLEOTIDE SEQUENCE</scope>
    <source>
        <strain evidence="8">13361</strain>
    </source>
</reference>
<gene>
    <name evidence="8" type="ORF">IAB74_08490</name>
</gene>
<dbReference type="Pfam" id="PF04542">
    <property type="entry name" value="Sigma70_r2"/>
    <property type="match status" value="1"/>
</dbReference>
<evidence type="ECO:0000259" key="6">
    <source>
        <dbReference type="Pfam" id="PF04542"/>
    </source>
</evidence>
<evidence type="ECO:0000256" key="2">
    <source>
        <dbReference type="ARBA" id="ARBA00023015"/>
    </source>
</evidence>
<dbReference type="SUPFAM" id="SSF88946">
    <property type="entry name" value="Sigma2 domain of RNA polymerase sigma factors"/>
    <property type="match status" value="1"/>
</dbReference>
<sequence>MWEELYERHYRELSGYAQRMSGSPELGEDLVQDTFLRALQNPGVLEDLTPTKQRAWLYRTLKNLYFDRWRRGILEAAYLETLREEPQWDKGIQEIENALVLQALEPLDKAIFQLRFEEGCTAREIGEMLNLPPGTVRSRLSRCRKYLKENLE</sequence>
<name>A0A9D0Z3Y7_9FIRM</name>
<keyword evidence="3" id="KW-0731">Sigma factor</keyword>
<reference evidence="8" key="2">
    <citation type="journal article" date="2021" name="PeerJ">
        <title>Extensive microbial diversity within the chicken gut microbiome revealed by metagenomics and culture.</title>
        <authorList>
            <person name="Gilroy R."/>
            <person name="Ravi A."/>
            <person name="Getino M."/>
            <person name="Pursley I."/>
            <person name="Horton D.L."/>
            <person name="Alikhan N.F."/>
            <person name="Baker D."/>
            <person name="Gharbi K."/>
            <person name="Hall N."/>
            <person name="Watson M."/>
            <person name="Adriaenssens E.M."/>
            <person name="Foster-Nyarko E."/>
            <person name="Jarju S."/>
            <person name="Secka A."/>
            <person name="Antonio M."/>
            <person name="Oren A."/>
            <person name="Chaudhuri R.R."/>
            <person name="La Ragione R."/>
            <person name="Hildebrand F."/>
            <person name="Pallen M.J."/>
        </authorList>
    </citation>
    <scope>NUCLEOTIDE SEQUENCE</scope>
    <source>
        <strain evidence="8">13361</strain>
    </source>
</reference>
<evidence type="ECO:0000256" key="1">
    <source>
        <dbReference type="ARBA" id="ARBA00010641"/>
    </source>
</evidence>
<evidence type="ECO:0000313" key="8">
    <source>
        <dbReference type="EMBL" id="HIQ68528.1"/>
    </source>
</evidence>
<proteinExistence type="inferred from homology"/>
<dbReference type="Pfam" id="PF08281">
    <property type="entry name" value="Sigma70_r4_2"/>
    <property type="match status" value="1"/>
</dbReference>
<dbReference type="GO" id="GO:0016987">
    <property type="term" value="F:sigma factor activity"/>
    <property type="evidence" value="ECO:0007669"/>
    <property type="project" value="UniProtKB-KW"/>
</dbReference>
<evidence type="ECO:0000256" key="4">
    <source>
        <dbReference type="ARBA" id="ARBA00023125"/>
    </source>
</evidence>
<keyword evidence="2" id="KW-0805">Transcription regulation</keyword>
<dbReference type="PANTHER" id="PTHR43133">
    <property type="entry name" value="RNA POLYMERASE ECF-TYPE SIGMA FACTO"/>
    <property type="match status" value="1"/>
</dbReference>
<dbReference type="GO" id="GO:0003677">
    <property type="term" value="F:DNA binding"/>
    <property type="evidence" value="ECO:0007669"/>
    <property type="project" value="UniProtKB-KW"/>
</dbReference>
<comment type="caution">
    <text evidence="8">The sequence shown here is derived from an EMBL/GenBank/DDBJ whole genome shotgun (WGS) entry which is preliminary data.</text>
</comment>
<dbReference type="Proteomes" id="UP000886796">
    <property type="component" value="Unassembled WGS sequence"/>
</dbReference>
<dbReference type="GO" id="GO:0006352">
    <property type="term" value="P:DNA-templated transcription initiation"/>
    <property type="evidence" value="ECO:0007669"/>
    <property type="project" value="InterPro"/>
</dbReference>